<evidence type="ECO:0000313" key="2">
    <source>
        <dbReference type="EMBL" id="CAD7005368.1"/>
    </source>
</evidence>
<keyword evidence="3" id="KW-1185">Reference proteome</keyword>
<comment type="caution">
    <text evidence="2">The sequence shown here is derived from an EMBL/GenBank/DDBJ whole genome shotgun (WGS) entry which is preliminary data.</text>
</comment>
<accession>A0A811V497</accession>
<organism evidence="2 3">
    <name type="scientific">Ceratitis capitata</name>
    <name type="common">Mediterranean fruit fly</name>
    <name type="synonym">Tephritis capitata</name>
    <dbReference type="NCBI Taxonomy" id="7213"/>
    <lineage>
        <taxon>Eukaryota</taxon>
        <taxon>Metazoa</taxon>
        <taxon>Ecdysozoa</taxon>
        <taxon>Arthropoda</taxon>
        <taxon>Hexapoda</taxon>
        <taxon>Insecta</taxon>
        <taxon>Pterygota</taxon>
        <taxon>Neoptera</taxon>
        <taxon>Endopterygota</taxon>
        <taxon>Diptera</taxon>
        <taxon>Brachycera</taxon>
        <taxon>Muscomorpha</taxon>
        <taxon>Tephritoidea</taxon>
        <taxon>Tephritidae</taxon>
        <taxon>Ceratitis</taxon>
        <taxon>Ceratitis</taxon>
    </lineage>
</organism>
<sequence length="126" mass="14248">MSAAHTFWQTETQKKKAKINEQQCHIQTKNNRPFVVLCELFVPYKTTRQFDGSSKLKAFKAASKNVNLIEILDKIFRKLPSLTKISNPKPCMSSSSSSSNKQRSTKKETQDAAEEVELSHTCAAVR</sequence>
<dbReference type="Proteomes" id="UP000606786">
    <property type="component" value="Unassembled WGS sequence"/>
</dbReference>
<dbReference type="AlphaFoldDB" id="A0A811V497"/>
<proteinExistence type="predicted"/>
<dbReference type="EMBL" id="CAJHJT010000034">
    <property type="protein sequence ID" value="CAD7005368.1"/>
    <property type="molecule type" value="Genomic_DNA"/>
</dbReference>
<gene>
    <name evidence="2" type="ORF">CCAP1982_LOCUS13728</name>
</gene>
<feature type="region of interest" description="Disordered" evidence="1">
    <location>
        <begin position="83"/>
        <end position="126"/>
    </location>
</feature>
<evidence type="ECO:0000313" key="3">
    <source>
        <dbReference type="Proteomes" id="UP000606786"/>
    </source>
</evidence>
<reference evidence="2" key="1">
    <citation type="submission" date="2020-11" db="EMBL/GenBank/DDBJ databases">
        <authorList>
            <person name="Whitehead M."/>
        </authorList>
    </citation>
    <scope>NUCLEOTIDE SEQUENCE</scope>
    <source>
        <strain evidence="2">EGII</strain>
    </source>
</reference>
<protein>
    <submittedName>
        <fullName evidence="2">(Mediterranean fruit fly) hypothetical protein</fullName>
    </submittedName>
</protein>
<name>A0A811V497_CERCA</name>
<evidence type="ECO:0000256" key="1">
    <source>
        <dbReference type="SAM" id="MobiDB-lite"/>
    </source>
</evidence>